<dbReference type="Pfam" id="PF05133">
    <property type="entry name" value="SPP1_portal"/>
    <property type="match status" value="1"/>
</dbReference>
<feature type="compositionally biased region" description="Gly residues" evidence="1">
    <location>
        <begin position="510"/>
        <end position="523"/>
    </location>
</feature>
<gene>
    <name evidence="2" type="ORF">AB5J51_27040</name>
</gene>
<organism evidence="2">
    <name type="scientific">Streptomyces sp. R33</name>
    <dbReference type="NCBI Taxonomy" id="3238629"/>
    <lineage>
        <taxon>Bacteria</taxon>
        <taxon>Bacillati</taxon>
        <taxon>Actinomycetota</taxon>
        <taxon>Actinomycetes</taxon>
        <taxon>Kitasatosporales</taxon>
        <taxon>Streptomycetaceae</taxon>
        <taxon>Streptomyces</taxon>
    </lineage>
</organism>
<feature type="region of interest" description="Disordered" evidence="1">
    <location>
        <begin position="501"/>
        <end position="523"/>
    </location>
</feature>
<reference evidence="2" key="1">
    <citation type="submission" date="2024-08" db="EMBL/GenBank/DDBJ databases">
        <authorList>
            <person name="Yu S.T."/>
        </authorList>
    </citation>
    <scope>NUCLEOTIDE SEQUENCE</scope>
    <source>
        <strain evidence="2">R33</strain>
    </source>
</reference>
<name>A0AB39Y885_9ACTN</name>
<dbReference type="AlphaFoldDB" id="A0AB39Y885"/>
<protein>
    <submittedName>
        <fullName evidence="2">Phage portal protein</fullName>
    </submittedName>
</protein>
<sequence>MALPSGGPWPPAELDAVRDKTAVWDAWYCGDPDVLSSIYGGQVGTDPGGTGFYASERGGLRGRVGRAVSRWFWGSSTPPGERRSKLHVPLASDIATTGSALLFSEPPTVSSEDKATNDRLDDLVDDGLHGTLLEAAELACALGGVYLRTVWDRTLYPAPWLDVHPASHAVPEWQWGRLAAVTFWRILEADGDHVVRHLERHEPGFILHGLYQGTRDELGVRIPLTDQPATAGLAAVLGPDGDAIPTGIKQLTATYVPNMRPNRIWRGIPAAAHLGRPDIAGAEPLLDALDEVYSSWMRDVHLGKARIIVPRAYLESAGPGQGSTFDADRQIYSDLNLLPRSGDSAMITPVQFAIRVAEHRDTAQDLVEQILRTAGYSAQSFGEQGQTAVTATEVVARERQSFTTRNRKIVYWRPALAEAIETLLAIDKAVFGSTVTPQRPEIEFGDSVSEDPQTIATTVELLRRGEAASTETLVRMQHPDWEDAQITAEADKILAESGRMLSDPVATGAEGPGAPGFGGGGAA</sequence>
<accession>A0AB39Y885</accession>
<proteinExistence type="predicted"/>
<evidence type="ECO:0000256" key="1">
    <source>
        <dbReference type="SAM" id="MobiDB-lite"/>
    </source>
</evidence>
<dbReference type="RefSeq" id="WP_369778844.1">
    <property type="nucleotide sequence ID" value="NZ_CP165727.1"/>
</dbReference>
<evidence type="ECO:0000313" key="2">
    <source>
        <dbReference type="EMBL" id="XDV66319.1"/>
    </source>
</evidence>
<dbReference type="EMBL" id="CP165727">
    <property type="protein sequence ID" value="XDV66319.1"/>
    <property type="molecule type" value="Genomic_DNA"/>
</dbReference>
<dbReference type="InterPro" id="IPR021145">
    <property type="entry name" value="Portal_protein_SPP1_Gp6-like"/>
</dbReference>